<evidence type="ECO:0000256" key="1">
    <source>
        <dbReference type="ARBA" id="ARBA00022649"/>
    </source>
</evidence>
<evidence type="ECO:0000313" key="2">
    <source>
        <dbReference type="EMBL" id="TYS17014.1"/>
    </source>
</evidence>
<dbReference type="Gene3D" id="3.30.2310.20">
    <property type="entry name" value="RelE-like"/>
    <property type="match status" value="1"/>
</dbReference>
<dbReference type="InterPro" id="IPR035093">
    <property type="entry name" value="RelE/ParE_toxin_dom_sf"/>
</dbReference>
<keyword evidence="1" id="KW-1277">Toxin-antitoxin system</keyword>
<dbReference type="EMBL" id="VTEI01000004">
    <property type="protein sequence ID" value="TYS17014.1"/>
    <property type="molecule type" value="Genomic_DNA"/>
</dbReference>
<dbReference type="InterPro" id="IPR007712">
    <property type="entry name" value="RelE/ParE_toxin"/>
</dbReference>
<comment type="caution">
    <text evidence="2">The sequence shown here is derived from an EMBL/GenBank/DDBJ whole genome shotgun (WGS) entry which is preliminary data.</text>
</comment>
<reference evidence="2 3" key="1">
    <citation type="submission" date="2019-08" db="EMBL/GenBank/DDBJ databases">
        <title>Bacillus genomes from the desert of Cuatro Cienegas, Coahuila.</title>
        <authorList>
            <person name="Olmedo-Alvarez G."/>
        </authorList>
    </citation>
    <scope>NUCLEOTIDE SEQUENCE [LARGE SCALE GENOMIC DNA]</scope>
    <source>
        <strain evidence="2 3">CH34_1T</strain>
    </source>
</reference>
<dbReference type="AlphaFoldDB" id="A0A5D4NTS2"/>
<dbReference type="Pfam" id="PF05016">
    <property type="entry name" value="ParE_toxin"/>
    <property type="match status" value="1"/>
</dbReference>
<name>A0A5D4NTS2_9BACI</name>
<evidence type="ECO:0000313" key="3">
    <source>
        <dbReference type="Proteomes" id="UP000322267"/>
    </source>
</evidence>
<dbReference type="Proteomes" id="UP000322267">
    <property type="component" value="Unassembled WGS sequence"/>
</dbReference>
<sequence length="94" mass="11349">MRAIYEYIAFTLLEPEVAARQLERFENAIMSLDELPFIFHSFEAEPWHSRGLCQMPMDNFSYFYIPREKEKTVTIIRVMYGERNIDEQLNKTDY</sequence>
<organism evidence="2 3">
    <name type="scientific">Rossellomorea vietnamensis</name>
    <dbReference type="NCBI Taxonomy" id="218284"/>
    <lineage>
        <taxon>Bacteria</taxon>
        <taxon>Bacillati</taxon>
        <taxon>Bacillota</taxon>
        <taxon>Bacilli</taxon>
        <taxon>Bacillales</taxon>
        <taxon>Bacillaceae</taxon>
        <taxon>Rossellomorea</taxon>
    </lineage>
</organism>
<proteinExistence type="predicted"/>
<accession>A0A5D4NTS2</accession>
<gene>
    <name evidence="2" type="ORF">FZC78_10305</name>
</gene>
<protein>
    <submittedName>
        <fullName evidence="2">Type II toxin-antitoxin system RelE/ParE family toxin</fullName>
    </submittedName>
</protein>
<dbReference type="OrthoDB" id="362857at2"/>